<dbReference type="RefSeq" id="WP_071806221.1">
    <property type="nucleotide sequence ID" value="NZ_MEIA01000167.1"/>
</dbReference>
<comment type="caution">
    <text evidence="2">The sequence shown here is derived from an EMBL/GenBank/DDBJ whole genome shotgun (WGS) entry which is preliminary data.</text>
</comment>
<evidence type="ECO:0000313" key="2">
    <source>
        <dbReference type="EMBL" id="OJF13214.1"/>
    </source>
</evidence>
<sequence length="166" mass="18322">MDDLADRIAALTFSGLTQEQVTALVIDTVAGWGEAQGWRVYRRAPSVMRLPPPMERQHSVLDVALARPAAPPIVVEVDHTDRRRTVEKLLAEAEEGRIPIWVRWGPGRIAEAPPPIHVIALHVTRHQGRYSRNDLPAPEHSARSGLPSEAAELPLPASEHSARRGQ</sequence>
<dbReference type="Proteomes" id="UP000182486">
    <property type="component" value="Unassembled WGS sequence"/>
</dbReference>
<name>A0A1K0GLL8_9ACTN</name>
<organism evidence="2 3">
    <name type="scientific">Couchioplanes caeruleus subsp. caeruleus</name>
    <dbReference type="NCBI Taxonomy" id="56427"/>
    <lineage>
        <taxon>Bacteria</taxon>
        <taxon>Bacillati</taxon>
        <taxon>Actinomycetota</taxon>
        <taxon>Actinomycetes</taxon>
        <taxon>Micromonosporales</taxon>
        <taxon>Micromonosporaceae</taxon>
        <taxon>Couchioplanes</taxon>
    </lineage>
</organism>
<evidence type="ECO:0000313" key="3">
    <source>
        <dbReference type="Proteomes" id="UP000182486"/>
    </source>
</evidence>
<feature type="region of interest" description="Disordered" evidence="1">
    <location>
        <begin position="130"/>
        <end position="166"/>
    </location>
</feature>
<keyword evidence="3" id="KW-1185">Reference proteome</keyword>
<evidence type="ECO:0000256" key="1">
    <source>
        <dbReference type="SAM" id="MobiDB-lite"/>
    </source>
</evidence>
<dbReference type="EMBL" id="MEIA01000167">
    <property type="protein sequence ID" value="OJF13214.1"/>
    <property type="molecule type" value="Genomic_DNA"/>
</dbReference>
<proteinExistence type="predicted"/>
<reference evidence="2 3" key="1">
    <citation type="submission" date="2016-09" db="EMBL/GenBank/DDBJ databases">
        <title>Couchioplanes caeruleus draft genome sequence.</title>
        <authorList>
            <person name="Sheehan J."/>
            <person name="Caffrey P."/>
        </authorList>
    </citation>
    <scope>NUCLEOTIDE SEQUENCE [LARGE SCALE GENOMIC DNA]</scope>
    <source>
        <strain evidence="2 3">DSM 43634</strain>
    </source>
</reference>
<gene>
    <name evidence="2" type="ORF">BG844_16520</name>
</gene>
<protein>
    <submittedName>
        <fullName evidence="2">Uncharacterized protein</fullName>
    </submittedName>
</protein>
<accession>A0A1K0GLL8</accession>
<dbReference type="AlphaFoldDB" id="A0A1K0GLL8"/>